<keyword evidence="1" id="KW-0472">Membrane</keyword>
<accession>A0A6C0EL31</accession>
<feature type="transmembrane region" description="Helical" evidence="1">
    <location>
        <begin position="6"/>
        <end position="23"/>
    </location>
</feature>
<keyword evidence="1" id="KW-0812">Transmembrane</keyword>
<reference evidence="2" key="1">
    <citation type="journal article" date="2020" name="Nature">
        <title>Giant virus diversity and host interactions through global metagenomics.</title>
        <authorList>
            <person name="Schulz F."/>
            <person name="Roux S."/>
            <person name="Paez-Espino D."/>
            <person name="Jungbluth S."/>
            <person name="Walsh D.A."/>
            <person name="Denef V.J."/>
            <person name="McMahon K.D."/>
            <person name="Konstantinidis K.T."/>
            <person name="Eloe-Fadrosh E.A."/>
            <person name="Kyrpides N.C."/>
            <person name="Woyke T."/>
        </authorList>
    </citation>
    <scope>NUCLEOTIDE SEQUENCE</scope>
    <source>
        <strain evidence="2">GVMAG-M-3300001351-8</strain>
    </source>
</reference>
<proteinExistence type="predicted"/>
<evidence type="ECO:0000313" key="2">
    <source>
        <dbReference type="EMBL" id="QHT29040.1"/>
    </source>
</evidence>
<organism evidence="2">
    <name type="scientific">viral metagenome</name>
    <dbReference type="NCBI Taxonomy" id="1070528"/>
    <lineage>
        <taxon>unclassified sequences</taxon>
        <taxon>metagenomes</taxon>
        <taxon>organismal metagenomes</taxon>
    </lineage>
</organism>
<sequence>MDRIIYIGVILLICILVSYSILYEKFTNYPNDVWRHPPSNEKLVKNKFVPLGHSLPLTDIYTTQGSTGPSIDGTDKSPNNMFMFAYNQCKPECCPSTYSCDGGCICTTKKQRKYIVSRGNNKSIPQNNEY</sequence>
<dbReference type="EMBL" id="MN738867">
    <property type="protein sequence ID" value="QHT29040.1"/>
    <property type="molecule type" value="Genomic_DNA"/>
</dbReference>
<keyword evidence="1" id="KW-1133">Transmembrane helix</keyword>
<dbReference type="AlphaFoldDB" id="A0A6C0EL31"/>
<evidence type="ECO:0000256" key="1">
    <source>
        <dbReference type="SAM" id="Phobius"/>
    </source>
</evidence>
<name>A0A6C0EL31_9ZZZZ</name>
<protein>
    <submittedName>
        <fullName evidence="2">Uncharacterized protein</fullName>
    </submittedName>
</protein>